<dbReference type="InterPro" id="IPR014710">
    <property type="entry name" value="RmlC-like_jellyroll"/>
</dbReference>
<dbReference type="PROSITE" id="PS50042">
    <property type="entry name" value="CNMP_BINDING_3"/>
    <property type="match status" value="1"/>
</dbReference>
<dbReference type="PANTHER" id="PTHR45651:SF68">
    <property type="entry name" value="ION TRANSPORT DOMAIN-CONTAINING PROTEIN"/>
    <property type="match status" value="1"/>
</dbReference>
<feature type="domain" description="Cyclic nucleotide-binding" evidence="3">
    <location>
        <begin position="94"/>
        <end position="175"/>
    </location>
</feature>
<organism evidence="4 5">
    <name type="scientific">Carpinus fangiana</name>
    <dbReference type="NCBI Taxonomy" id="176857"/>
    <lineage>
        <taxon>Eukaryota</taxon>
        <taxon>Viridiplantae</taxon>
        <taxon>Streptophyta</taxon>
        <taxon>Embryophyta</taxon>
        <taxon>Tracheophyta</taxon>
        <taxon>Spermatophyta</taxon>
        <taxon>Magnoliopsida</taxon>
        <taxon>eudicotyledons</taxon>
        <taxon>Gunneridae</taxon>
        <taxon>Pentapetalae</taxon>
        <taxon>rosids</taxon>
        <taxon>fabids</taxon>
        <taxon>Fagales</taxon>
        <taxon>Betulaceae</taxon>
        <taxon>Carpinus</taxon>
    </lineage>
</organism>
<dbReference type="SUPFAM" id="SSF51206">
    <property type="entry name" value="cAMP-binding domain-like"/>
    <property type="match status" value="1"/>
</dbReference>
<name>A0A5N6RHV2_9ROSI</name>
<dbReference type="AlphaFoldDB" id="A0A5N6RHV2"/>
<evidence type="ECO:0000259" key="3">
    <source>
        <dbReference type="PROSITE" id="PS50042"/>
    </source>
</evidence>
<keyword evidence="1" id="KW-0406">Ion transport</keyword>
<dbReference type="GO" id="GO:0016020">
    <property type="term" value="C:membrane"/>
    <property type="evidence" value="ECO:0007669"/>
    <property type="project" value="UniProtKB-SubCell"/>
</dbReference>
<keyword evidence="1" id="KW-0813">Transport</keyword>
<dbReference type="InterPro" id="IPR000595">
    <property type="entry name" value="cNMP-bd_dom"/>
</dbReference>
<dbReference type="CDD" id="cd00038">
    <property type="entry name" value="CAP_ED"/>
    <property type="match status" value="1"/>
</dbReference>
<sequence length="241" mass="28004">MITEKATKKAQMEAEKSEEIDRQMTIKKLTIRLWISRNQIPDSMKERIFSCIKQTLERNKDFDMEKLIYHLSDKDLLKEIKLHLCLPLLRKVQRLKNEKEYLLQLICEFLKPLYYNEDSYIIREGEPLNAMLFITQGSVWCFKTSNGENGEGPHCVEKGDFFGEELLEWGFNSSPSPKLSDFPISTKTVKTFTKVEAFALTANDLKILVARHSDALSNAKTKFTQAARRCLKERRNENSTA</sequence>
<evidence type="ECO:0000256" key="2">
    <source>
        <dbReference type="ARBA" id="ARBA00023303"/>
    </source>
</evidence>
<dbReference type="Gene3D" id="2.60.120.10">
    <property type="entry name" value="Jelly Rolls"/>
    <property type="match status" value="1"/>
</dbReference>
<proteinExistence type="predicted"/>
<reference evidence="4 5" key="1">
    <citation type="submission" date="2019-06" db="EMBL/GenBank/DDBJ databases">
        <title>A chromosomal-level reference genome of Carpinus fangiana (Coryloideae, Betulaceae).</title>
        <authorList>
            <person name="Yang X."/>
            <person name="Wang Z."/>
            <person name="Zhang L."/>
            <person name="Hao G."/>
            <person name="Liu J."/>
            <person name="Yang Y."/>
        </authorList>
    </citation>
    <scope>NUCLEOTIDE SEQUENCE [LARGE SCALE GENOMIC DNA]</scope>
    <source>
        <strain evidence="4">Cfa_2016G</strain>
        <tissue evidence="4">Leaf</tissue>
    </source>
</reference>
<evidence type="ECO:0000313" key="4">
    <source>
        <dbReference type="EMBL" id="KAE8077866.1"/>
    </source>
</evidence>
<evidence type="ECO:0000313" key="5">
    <source>
        <dbReference type="Proteomes" id="UP000327013"/>
    </source>
</evidence>
<keyword evidence="2" id="KW-0407">Ion channel</keyword>
<dbReference type="Proteomes" id="UP000327013">
    <property type="component" value="Chromosome 6"/>
</dbReference>
<evidence type="ECO:0000256" key="1">
    <source>
        <dbReference type="ARBA" id="ARBA00023286"/>
    </source>
</evidence>
<protein>
    <recommendedName>
        <fullName evidence="3">Cyclic nucleotide-binding domain-containing protein</fullName>
    </recommendedName>
</protein>
<dbReference type="GO" id="GO:0034220">
    <property type="term" value="P:monoatomic ion transmembrane transport"/>
    <property type="evidence" value="ECO:0007669"/>
    <property type="project" value="UniProtKB-KW"/>
</dbReference>
<dbReference type="EMBL" id="CM017326">
    <property type="protein sequence ID" value="KAE8077866.1"/>
    <property type="molecule type" value="Genomic_DNA"/>
</dbReference>
<dbReference type="InterPro" id="IPR018490">
    <property type="entry name" value="cNMP-bd_dom_sf"/>
</dbReference>
<keyword evidence="5" id="KW-1185">Reference proteome</keyword>
<gene>
    <name evidence="4" type="ORF">FH972_016385</name>
</gene>
<accession>A0A5N6RHV2</accession>
<dbReference type="PANTHER" id="PTHR45651">
    <property type="entry name" value="CYCLIC NUCLEOTIDE-GATED ION CHANNEL 15-RELATED-RELATED"/>
    <property type="match status" value="1"/>
</dbReference>
<keyword evidence="1" id="KW-1071">Ligand-gated ion channel</keyword>
<dbReference type="OrthoDB" id="421226at2759"/>